<keyword evidence="6" id="KW-0378">Hydrolase</keyword>
<dbReference type="PANTHER" id="PTHR11081:SF70">
    <property type="entry name" value="FLAP ENDONUCLEASE GEN HOMOLOG 1"/>
    <property type="match status" value="1"/>
</dbReference>
<feature type="domain" description="XPG N-terminal" evidence="12">
    <location>
        <begin position="1"/>
        <end position="97"/>
    </location>
</feature>
<feature type="compositionally biased region" description="Low complexity" evidence="10">
    <location>
        <begin position="554"/>
        <end position="566"/>
    </location>
</feature>
<dbReference type="GO" id="GO:0046872">
    <property type="term" value="F:metal ion binding"/>
    <property type="evidence" value="ECO:0007669"/>
    <property type="project" value="UniProtKB-KW"/>
</dbReference>
<dbReference type="SUPFAM" id="SSF47807">
    <property type="entry name" value="5' to 3' exonuclease, C-terminal subdomain"/>
    <property type="match status" value="1"/>
</dbReference>
<dbReference type="CDD" id="cd09869">
    <property type="entry name" value="PIN_GEN1"/>
    <property type="match status" value="1"/>
</dbReference>
<dbReference type="EMBL" id="OA882716">
    <property type="protein sequence ID" value="CAD7276679.1"/>
    <property type="molecule type" value="Genomic_DNA"/>
</dbReference>
<comment type="similarity">
    <text evidence="9">Belongs to the XPG/RAD2 endonuclease family. GEN subfamily.</text>
</comment>
<dbReference type="InterPro" id="IPR041012">
    <property type="entry name" value="GEN_chromo"/>
</dbReference>
<feature type="domain" description="XPG-I" evidence="11">
    <location>
        <begin position="122"/>
        <end position="197"/>
    </location>
</feature>
<keyword evidence="8" id="KW-0234">DNA repair</keyword>
<dbReference type="OrthoDB" id="2959108at2759"/>
<feature type="compositionally biased region" description="Basic and acidic residues" evidence="10">
    <location>
        <begin position="515"/>
        <end position="525"/>
    </location>
</feature>
<dbReference type="Pfam" id="PF18704">
    <property type="entry name" value="Chromo_2"/>
    <property type="match status" value="1"/>
</dbReference>
<dbReference type="AlphaFoldDB" id="A0A7R9GDC9"/>
<dbReference type="SMART" id="SM00485">
    <property type="entry name" value="XPGN"/>
    <property type="match status" value="1"/>
</dbReference>
<protein>
    <recommendedName>
        <fullName evidence="15">Flap endonuclease GEN-like 1</fullName>
    </recommendedName>
</protein>
<evidence type="ECO:0000256" key="10">
    <source>
        <dbReference type="SAM" id="MobiDB-lite"/>
    </source>
</evidence>
<evidence type="ECO:0000259" key="12">
    <source>
        <dbReference type="SMART" id="SM00485"/>
    </source>
</evidence>
<dbReference type="InterPro" id="IPR006085">
    <property type="entry name" value="XPG_DNA_repair_N"/>
</dbReference>
<dbReference type="InterPro" id="IPR008918">
    <property type="entry name" value="HhH2"/>
</dbReference>
<dbReference type="Pfam" id="PF00752">
    <property type="entry name" value="XPG_N"/>
    <property type="match status" value="1"/>
</dbReference>
<evidence type="ECO:0000256" key="1">
    <source>
        <dbReference type="ARBA" id="ARBA00001946"/>
    </source>
</evidence>
<dbReference type="InterPro" id="IPR006086">
    <property type="entry name" value="XPG-I_dom"/>
</dbReference>
<evidence type="ECO:0000256" key="9">
    <source>
        <dbReference type="ARBA" id="ARBA00038112"/>
    </source>
</evidence>
<dbReference type="GO" id="GO:0006281">
    <property type="term" value="P:DNA repair"/>
    <property type="evidence" value="ECO:0007669"/>
    <property type="project" value="UniProtKB-KW"/>
</dbReference>
<evidence type="ECO:0000256" key="4">
    <source>
        <dbReference type="ARBA" id="ARBA00022759"/>
    </source>
</evidence>
<dbReference type="FunFam" id="1.10.150.20:FF:000030">
    <property type="entry name" value="Flap endonuclease GEN-like 1"/>
    <property type="match status" value="1"/>
</dbReference>
<sequence length="653" mass="72936">MGVKDLWNILSPAMEQTTVNSLRGKCIAVDLSVWVCESSTSSWAQTQFVKNAHLRTLFFRAVFLAGRDVNLVFVTDGVAPDLKADVMAERNSRRGLATQASDAPRTRKHFAGVIKKCVRMLEMMGFCCVASDGEAECTCAHLDSEGIVDGCFTQDSDAFLYGARTVYRNFRMVKQRGGGGAIFEMYTANRIEELLKLNRESLIAAALLLGCDYDSKGVQGVGKEKVLKLLTEIWIDENPLEKLRRWRTESEEFRLRSISQANKSSSPKCSHCGHAGRSNIHKKNGCVTCGTRSGCHSETSQEVSLNDGKSTIEVGVREKAVTDPEFPNERVIAEFMEKKPFAKDRIKKSLCALPPPDLPKLIPFLVKELDWSVDYCLEKSFPLLTSWIVKNGLPENSNDDFPTPEKIVKKCVREGMNCYEVLWKPTKYLRDIAKECEESFNWLSDESQLFFSKSFEALETEFLKSIAKPVKVKKPKEVKVKAPKKAAMKKVKETVASHDLREMFTQMCLKDTCENHDENHSKDKPGSSTDSAMSQPAEKVPPAEDEKADEERVSNSSSVEENGSDWSSDEDDVSESELSKVIDSLISGVPAKTPVVNRGRKVDKENFHVWDLKDLAIDQSASTPSTFCNLDKTRPSMASMQVPASTLKQNIPN</sequence>
<evidence type="ECO:0000256" key="8">
    <source>
        <dbReference type="ARBA" id="ARBA00023204"/>
    </source>
</evidence>
<evidence type="ECO:0008006" key="15">
    <source>
        <dbReference type="Google" id="ProtNLM"/>
    </source>
</evidence>
<dbReference type="GO" id="GO:0017108">
    <property type="term" value="F:5'-flap endonuclease activity"/>
    <property type="evidence" value="ECO:0007669"/>
    <property type="project" value="TreeGrafter"/>
</dbReference>
<dbReference type="Gene3D" id="1.10.150.20">
    <property type="entry name" value="5' to 3' exonuclease, C-terminal subdomain"/>
    <property type="match status" value="1"/>
</dbReference>
<evidence type="ECO:0000256" key="7">
    <source>
        <dbReference type="ARBA" id="ARBA00022842"/>
    </source>
</evidence>
<dbReference type="EMBL" id="CAJPEX010000679">
    <property type="protein sequence ID" value="CAG0916831.1"/>
    <property type="molecule type" value="Genomic_DNA"/>
</dbReference>
<dbReference type="GO" id="GO:0008821">
    <property type="term" value="F:crossover junction DNA endonuclease activity"/>
    <property type="evidence" value="ECO:0007669"/>
    <property type="project" value="UniProtKB-ARBA"/>
</dbReference>
<dbReference type="InterPro" id="IPR029060">
    <property type="entry name" value="PIN-like_dom_sf"/>
</dbReference>
<feature type="region of interest" description="Disordered" evidence="10">
    <location>
        <begin position="515"/>
        <end position="577"/>
    </location>
</feature>
<reference evidence="13" key="1">
    <citation type="submission" date="2020-11" db="EMBL/GenBank/DDBJ databases">
        <authorList>
            <person name="Tran Van P."/>
        </authorList>
    </citation>
    <scope>NUCLEOTIDE SEQUENCE</scope>
</reference>
<feature type="compositionally biased region" description="Basic and acidic residues" evidence="10">
    <location>
        <begin position="541"/>
        <end position="553"/>
    </location>
</feature>
<evidence type="ECO:0000256" key="6">
    <source>
        <dbReference type="ARBA" id="ARBA00022801"/>
    </source>
</evidence>
<accession>A0A7R9GDC9</accession>
<keyword evidence="5" id="KW-0227">DNA damage</keyword>
<dbReference type="Gene3D" id="3.40.50.1010">
    <property type="entry name" value="5'-nuclease"/>
    <property type="match status" value="1"/>
</dbReference>
<dbReference type="GO" id="GO:0000400">
    <property type="term" value="F:four-way junction DNA binding"/>
    <property type="evidence" value="ECO:0007669"/>
    <property type="project" value="TreeGrafter"/>
</dbReference>
<evidence type="ECO:0000256" key="5">
    <source>
        <dbReference type="ARBA" id="ARBA00022763"/>
    </source>
</evidence>
<keyword evidence="4" id="KW-0255">Endonuclease</keyword>
<comment type="cofactor">
    <cofactor evidence="1">
        <name>Mg(2+)</name>
        <dbReference type="ChEBI" id="CHEBI:18420"/>
    </cofactor>
</comment>
<dbReference type="SUPFAM" id="SSF88723">
    <property type="entry name" value="PIN domain-like"/>
    <property type="match status" value="1"/>
</dbReference>
<organism evidence="13">
    <name type="scientific">Notodromas monacha</name>
    <dbReference type="NCBI Taxonomy" id="399045"/>
    <lineage>
        <taxon>Eukaryota</taxon>
        <taxon>Metazoa</taxon>
        <taxon>Ecdysozoa</taxon>
        <taxon>Arthropoda</taxon>
        <taxon>Crustacea</taxon>
        <taxon>Oligostraca</taxon>
        <taxon>Ostracoda</taxon>
        <taxon>Podocopa</taxon>
        <taxon>Podocopida</taxon>
        <taxon>Cypridocopina</taxon>
        <taxon>Cypridoidea</taxon>
        <taxon>Cyprididae</taxon>
        <taxon>Notodromas</taxon>
    </lineage>
</organism>
<evidence type="ECO:0000313" key="13">
    <source>
        <dbReference type="EMBL" id="CAD7276679.1"/>
    </source>
</evidence>
<keyword evidence="2" id="KW-0540">Nuclease</keyword>
<keyword evidence="14" id="KW-1185">Reference proteome</keyword>
<dbReference type="Proteomes" id="UP000678499">
    <property type="component" value="Unassembled WGS sequence"/>
</dbReference>
<evidence type="ECO:0000256" key="3">
    <source>
        <dbReference type="ARBA" id="ARBA00022723"/>
    </source>
</evidence>
<gene>
    <name evidence="13" type="ORF">NMOB1V02_LOCUS4430</name>
</gene>
<evidence type="ECO:0000259" key="11">
    <source>
        <dbReference type="SMART" id="SM00484"/>
    </source>
</evidence>
<dbReference type="InterPro" id="IPR006084">
    <property type="entry name" value="XPG/Rad2"/>
</dbReference>
<dbReference type="SMART" id="SM00484">
    <property type="entry name" value="XPGI"/>
    <property type="match status" value="1"/>
</dbReference>
<keyword evidence="3" id="KW-0479">Metal-binding</keyword>
<name>A0A7R9GDC9_9CRUS</name>
<evidence type="ECO:0000313" key="14">
    <source>
        <dbReference type="Proteomes" id="UP000678499"/>
    </source>
</evidence>
<dbReference type="PRINTS" id="PR00853">
    <property type="entry name" value="XPGRADSUPER"/>
</dbReference>
<dbReference type="Pfam" id="PF00867">
    <property type="entry name" value="XPG_I"/>
    <property type="match status" value="1"/>
</dbReference>
<dbReference type="SMART" id="SM00279">
    <property type="entry name" value="HhH2"/>
    <property type="match status" value="1"/>
</dbReference>
<evidence type="ECO:0000256" key="2">
    <source>
        <dbReference type="ARBA" id="ARBA00022722"/>
    </source>
</evidence>
<keyword evidence="7" id="KW-0460">Magnesium</keyword>
<proteinExistence type="inferred from homology"/>
<dbReference type="PANTHER" id="PTHR11081">
    <property type="entry name" value="FLAP ENDONUCLEASE FAMILY MEMBER"/>
    <property type="match status" value="1"/>
</dbReference>
<dbReference type="InterPro" id="IPR036279">
    <property type="entry name" value="5-3_exonuclease_C_sf"/>
</dbReference>